<dbReference type="PROSITE" id="PS51257">
    <property type="entry name" value="PROKAR_LIPOPROTEIN"/>
    <property type="match status" value="1"/>
</dbReference>
<keyword evidence="1 3" id="KW-0732">Signal</keyword>
<evidence type="ECO:0000313" key="5">
    <source>
        <dbReference type="EMBL" id="QDU43591.1"/>
    </source>
</evidence>
<dbReference type="InterPro" id="IPR022655">
    <property type="entry name" value="DUF1553"/>
</dbReference>
<gene>
    <name evidence="5" type="ORF">Mal52_20670</name>
</gene>
<dbReference type="InterPro" id="IPR013320">
    <property type="entry name" value="ConA-like_dom_sf"/>
</dbReference>
<dbReference type="KEGG" id="sdyn:Mal52_20670"/>
<evidence type="ECO:0000256" key="2">
    <source>
        <dbReference type="ARBA" id="ARBA00023157"/>
    </source>
</evidence>
<dbReference type="Pfam" id="PF07587">
    <property type="entry name" value="PSD1"/>
    <property type="match status" value="1"/>
</dbReference>
<dbReference type="Pfam" id="PF13385">
    <property type="entry name" value="Laminin_G_3"/>
    <property type="match status" value="1"/>
</dbReference>
<dbReference type="InterPro" id="IPR011444">
    <property type="entry name" value="DUF1549"/>
</dbReference>
<feature type="chain" id="PRO_5021986358" evidence="3">
    <location>
        <begin position="25"/>
        <end position="1060"/>
    </location>
</feature>
<accession>A0A517ZM99</accession>
<proteinExistence type="predicted"/>
<dbReference type="Gene3D" id="2.60.120.200">
    <property type="match status" value="1"/>
</dbReference>
<dbReference type="SUPFAM" id="SSF46626">
    <property type="entry name" value="Cytochrome c"/>
    <property type="match status" value="1"/>
</dbReference>
<dbReference type="RefSeq" id="WP_145375762.1">
    <property type="nucleotide sequence ID" value="NZ_CP036276.1"/>
</dbReference>
<dbReference type="Proteomes" id="UP000319383">
    <property type="component" value="Chromosome"/>
</dbReference>
<dbReference type="AlphaFoldDB" id="A0A517ZM99"/>
<dbReference type="SMART" id="SM00560">
    <property type="entry name" value="LamGL"/>
    <property type="match status" value="1"/>
</dbReference>
<reference evidence="5 6" key="1">
    <citation type="submission" date="2019-02" db="EMBL/GenBank/DDBJ databases">
        <title>Deep-cultivation of Planctomycetes and their phenomic and genomic characterization uncovers novel biology.</title>
        <authorList>
            <person name="Wiegand S."/>
            <person name="Jogler M."/>
            <person name="Boedeker C."/>
            <person name="Pinto D."/>
            <person name="Vollmers J."/>
            <person name="Rivas-Marin E."/>
            <person name="Kohn T."/>
            <person name="Peeters S.H."/>
            <person name="Heuer A."/>
            <person name="Rast P."/>
            <person name="Oberbeckmann S."/>
            <person name="Bunk B."/>
            <person name="Jeske O."/>
            <person name="Meyerdierks A."/>
            <person name="Storesund J.E."/>
            <person name="Kallscheuer N."/>
            <person name="Luecker S."/>
            <person name="Lage O.M."/>
            <person name="Pohl T."/>
            <person name="Merkel B.J."/>
            <person name="Hornburger P."/>
            <person name="Mueller R.-W."/>
            <person name="Bruemmer F."/>
            <person name="Labrenz M."/>
            <person name="Spormann A.M."/>
            <person name="Op den Camp H."/>
            <person name="Overmann J."/>
            <person name="Amann R."/>
            <person name="Jetten M.S.M."/>
            <person name="Mascher T."/>
            <person name="Medema M.H."/>
            <person name="Devos D.P."/>
            <person name="Kaster A.-K."/>
            <person name="Ovreas L."/>
            <person name="Rohde M."/>
            <person name="Galperin M.Y."/>
            <person name="Jogler C."/>
        </authorList>
    </citation>
    <scope>NUCLEOTIDE SEQUENCE [LARGE SCALE GENOMIC DNA]</scope>
    <source>
        <strain evidence="5 6">Mal52</strain>
    </source>
</reference>
<dbReference type="PANTHER" id="PTHR35889">
    <property type="entry name" value="CYCLOINULO-OLIGOSACCHARIDE FRUCTANOTRANSFERASE-RELATED"/>
    <property type="match status" value="1"/>
</dbReference>
<dbReference type="InterPro" id="IPR011429">
    <property type="entry name" value="Cyt_c_Planctomycete-type"/>
</dbReference>
<dbReference type="SUPFAM" id="SSF49899">
    <property type="entry name" value="Concanavalin A-like lectins/glucanases"/>
    <property type="match status" value="1"/>
</dbReference>
<evidence type="ECO:0000259" key="4">
    <source>
        <dbReference type="SMART" id="SM00560"/>
    </source>
</evidence>
<keyword evidence="6" id="KW-1185">Reference proteome</keyword>
<evidence type="ECO:0000256" key="3">
    <source>
        <dbReference type="SAM" id="SignalP"/>
    </source>
</evidence>
<evidence type="ECO:0000256" key="1">
    <source>
        <dbReference type="ARBA" id="ARBA00022729"/>
    </source>
</evidence>
<organism evidence="5 6">
    <name type="scientific">Symmachiella dynata</name>
    <dbReference type="NCBI Taxonomy" id="2527995"/>
    <lineage>
        <taxon>Bacteria</taxon>
        <taxon>Pseudomonadati</taxon>
        <taxon>Planctomycetota</taxon>
        <taxon>Planctomycetia</taxon>
        <taxon>Planctomycetales</taxon>
        <taxon>Planctomycetaceae</taxon>
        <taxon>Symmachiella</taxon>
    </lineage>
</organism>
<dbReference type="Pfam" id="PF07583">
    <property type="entry name" value="PSCyt2"/>
    <property type="match status" value="1"/>
</dbReference>
<dbReference type="GO" id="GO:0020037">
    <property type="term" value="F:heme binding"/>
    <property type="evidence" value="ECO:0007669"/>
    <property type="project" value="InterPro"/>
</dbReference>
<feature type="domain" description="LamG-like jellyroll fold" evidence="4">
    <location>
        <begin position="500"/>
        <end position="638"/>
    </location>
</feature>
<dbReference type="InterPro" id="IPR036909">
    <property type="entry name" value="Cyt_c-like_dom_sf"/>
</dbReference>
<protein>
    <submittedName>
        <fullName evidence="5">Planctomycete cytochrome C</fullName>
    </submittedName>
</protein>
<dbReference type="GO" id="GO:0009055">
    <property type="term" value="F:electron transfer activity"/>
    <property type="evidence" value="ECO:0007669"/>
    <property type="project" value="InterPro"/>
</dbReference>
<keyword evidence="2" id="KW-1015">Disulfide bond</keyword>
<feature type="signal peptide" evidence="3">
    <location>
        <begin position="1"/>
        <end position="24"/>
    </location>
</feature>
<dbReference type="EMBL" id="CP036276">
    <property type="protein sequence ID" value="QDU43591.1"/>
    <property type="molecule type" value="Genomic_DNA"/>
</dbReference>
<dbReference type="PANTHER" id="PTHR35889:SF3">
    <property type="entry name" value="F-BOX DOMAIN-CONTAINING PROTEIN"/>
    <property type="match status" value="1"/>
</dbReference>
<dbReference type="InterPro" id="IPR006558">
    <property type="entry name" value="LamG-like"/>
</dbReference>
<dbReference type="Pfam" id="PF07635">
    <property type="entry name" value="PSCyt1"/>
    <property type="match status" value="1"/>
</dbReference>
<sequence precursor="true">MRHCPLRNSLLLLGVVTALHVSTAACPAAEALPERVDFNRDIRPVLSDICFHCHGPDEEQRQADFRLDQQESAFADLGDHLAIAPGKPSESELYLRITAEDADERMPPVDSGRQLTARQIALIKKWIEQGAEWQTHWSFAPIRRPALPAVQNENWVRNPIDAFVLAKLEAQGLPPSPPADKSRLIRRMTLDLTGLPPTIAEVDAFLADDSPGAYEKVVDRLLASPRYGERMATHWLDAARYADTNGYQTDGDRSMWRWRDWVIEAYNNNMPFDQFTIEQLAGDLLPEPTLEQRIATAFNRNHRGNGEGGVIEEEYAVEYVVDRVETTGTVWLGLTIGCARCHDHKYDPISQREFYQLFSFFNNVPERGKAVKNGNSPPMMKAPTREQRSQLAEVEERLSVAETTFTRLQPAIEQAERDWESTFDWNLAKDWALDRALTAHFPFNGTVENTLAKKPAEEQTGDTEAPQESVFGAGQLGEAAVFDASRPLPVGDVGDFSYLDKFSVTAWISPRNVERGAIVCKMQADEYSDGYEFCLHDGKLQVNLVKRWLDDAIRVETRESLLPGQWYHVALTYDGSRTAAGVKISINGRTAALKINLDELNQDFKNDRPLLIGGGGDPRHFEGLIDDVRIYNTQLTAKEIDLLATPDRLHDIAAIQPAQRTQRQLNKLRAYFIREQAPAPQQEAFQELVTVREERDRLVESFPTVMVMQEMHPPRQAHVLLRGEYDKLGDAVQPGVPASLPPFPGGQPNNRLGLARWLISADNPLTARVTVNRYWQNYFGAGLVKTAEDFGSQGEQPSHPQLLDWLAAEFIESCWDIKALQKTIVMSAAYQQSSKVTRELWERDPENRQLARGPRQRLSAETIRDQALAAAGLLVEQIGGPSVKPYQPAGLWEEVANTTYTPGTGGDLFRRSMYTFWKRTVAPPTMMAFDASSRETCIVRQSRTNTPLQALALLNATTFVEAARHLAQRAMLEGGDSSESRLTYAFRLATARQPTEAELKILTAGFTRHLAGYQADRTAAEELLKIGDSPRDTQLDTAELAAYSAVAGLILNLDEVVTKE</sequence>
<name>A0A517ZM99_9PLAN</name>
<evidence type="ECO:0000313" key="6">
    <source>
        <dbReference type="Proteomes" id="UP000319383"/>
    </source>
</evidence>